<name>A0A922NYX8_9HYPH</name>
<sequence>MQFNKTEFEQQQAQVSAELAQMDVDFERKVQREYGMTAEQLSEVNKEFLAEVKEQMHQERKEAEARYRNNIIDDPIAMFVHGYA</sequence>
<keyword evidence="3" id="KW-1185">Reference proteome</keyword>
<protein>
    <submittedName>
        <fullName evidence="2">Uncharacterized protein</fullName>
    </submittedName>
</protein>
<comment type="caution">
    <text evidence="2">The sequence shown here is derived from an EMBL/GenBank/DDBJ whole genome shotgun (WGS) entry which is preliminary data.</text>
</comment>
<evidence type="ECO:0000256" key="1">
    <source>
        <dbReference type="SAM" id="Coils"/>
    </source>
</evidence>
<accession>A0A922NYX8</accession>
<evidence type="ECO:0000313" key="2">
    <source>
        <dbReference type="EMBL" id="KEQ05547.1"/>
    </source>
</evidence>
<evidence type="ECO:0000313" key="3">
    <source>
        <dbReference type="Proteomes" id="UP000052167"/>
    </source>
</evidence>
<proteinExistence type="predicted"/>
<keyword evidence="1" id="KW-0175">Coiled coil</keyword>
<organism evidence="2 3">
    <name type="scientific">Pseudorhizobium pelagicum</name>
    <dbReference type="NCBI Taxonomy" id="1509405"/>
    <lineage>
        <taxon>Bacteria</taxon>
        <taxon>Pseudomonadati</taxon>
        <taxon>Pseudomonadota</taxon>
        <taxon>Alphaproteobacteria</taxon>
        <taxon>Hyphomicrobiales</taxon>
        <taxon>Rhizobiaceae</taxon>
        <taxon>Rhizobium/Agrobacterium group</taxon>
        <taxon>Pseudorhizobium</taxon>
    </lineage>
</organism>
<feature type="coiled-coil region" evidence="1">
    <location>
        <begin position="38"/>
        <end position="66"/>
    </location>
</feature>
<dbReference type="EMBL" id="JOKJ01000019">
    <property type="protein sequence ID" value="KEQ05547.1"/>
    <property type="molecule type" value="Genomic_DNA"/>
</dbReference>
<gene>
    <name evidence="2" type="ORF">GV68_08435</name>
</gene>
<dbReference type="Proteomes" id="UP000052167">
    <property type="component" value="Unassembled WGS sequence"/>
</dbReference>
<dbReference type="AlphaFoldDB" id="A0A922NYX8"/>
<reference evidence="2 3" key="1">
    <citation type="submission" date="2014-06" db="EMBL/GenBank/DDBJ databases">
        <title>Rhizobium pelagicum/R2-400B4.</title>
        <authorList>
            <person name="Kimes N.E."/>
            <person name="Lopez-Perez M."/>
        </authorList>
    </citation>
    <scope>NUCLEOTIDE SEQUENCE [LARGE SCALE GENOMIC DNA]</scope>
    <source>
        <strain evidence="2 3">R2-400B4</strain>
    </source>
</reference>
<dbReference type="RefSeq" id="WP_037189662.1">
    <property type="nucleotide sequence ID" value="NZ_JOKJ01000019.1"/>
</dbReference>